<dbReference type="RefSeq" id="WP_106146954.1">
    <property type="nucleotide sequence ID" value="NZ_PVYX01000002.1"/>
</dbReference>
<name>A0A2T0MCM4_9FLAO</name>
<dbReference type="Pfam" id="PF23357">
    <property type="entry name" value="DUF7088"/>
    <property type="match status" value="1"/>
</dbReference>
<dbReference type="NCBIfam" id="TIGR03521">
    <property type="entry name" value="GldG"/>
    <property type="match status" value="1"/>
</dbReference>
<feature type="domain" description="ABC-type uncharacterised transport system" evidence="2">
    <location>
        <begin position="187"/>
        <end position="491"/>
    </location>
</feature>
<dbReference type="AlphaFoldDB" id="A0A2T0MCM4"/>
<keyword evidence="5" id="KW-1185">Reference proteome</keyword>
<dbReference type="InterPro" id="IPR055396">
    <property type="entry name" value="DUF7088"/>
</dbReference>
<gene>
    <name evidence="4" type="ORF">CLV81_3651</name>
</gene>
<dbReference type="InterPro" id="IPR019863">
    <property type="entry name" value="Motility-assoc_ABC-rel_GldG"/>
</dbReference>
<sequence>MKGKFVISIIKGLAILLLLNILGSFIYKRFDLTEDARFTLSEPAMKAVKKFKGPVIIDVLLDGNIPPEFAKLKSETLQLVKSFSSINSNIKFNLVNPLEDEAQSQQTILDLQRIGLKPANVTVEEGGKVSQELIFPWAMVNYNDQTVKVPLLKNKLGSSAEERINNSVQQLEYVFADAFTKLSFKEKKRIAVIKGNGELDDIYIADYLTSIRDYYNLGIITLDSVAGNPQAVLDQLNNFDLALIAKPTKAFSEKEKYVLDQFIVNGGKSIWLIDKVAMEVDSIFAGGGKAMALPRELNLNDFFFKYGVRINPVLVNDLYFTQIVLASGEGNDSQFNPVPWYYNPMVFSKNSHPINSNIEAVRYQFANSIDLLDNGYEKTILLQSSPLSKTEGTPKQIGLDILNTPPNKDSYNDGNQPLAVLVEGEFSSAYKNRVKPFQPKNAVEDGEANKMIVIADGDLIKNQLRNGQPLELGFDKWTSSFYGNKEFLINCTNYLLDDTGLINIRNKKVTIPVLDVEKVANKRTKWRLLNIGLPVVLTLLSGLAFGYFRKRKYST</sequence>
<dbReference type="InterPro" id="IPR019196">
    <property type="entry name" value="ABC_transp_unknown"/>
</dbReference>
<evidence type="ECO:0000313" key="4">
    <source>
        <dbReference type="EMBL" id="PRX55242.1"/>
    </source>
</evidence>
<evidence type="ECO:0000313" key="5">
    <source>
        <dbReference type="Proteomes" id="UP000237640"/>
    </source>
</evidence>
<keyword evidence="1" id="KW-1133">Transmembrane helix</keyword>
<dbReference type="OrthoDB" id="9777219at2"/>
<feature type="transmembrane region" description="Helical" evidence="1">
    <location>
        <begin position="6"/>
        <end position="27"/>
    </location>
</feature>
<reference evidence="4 5" key="1">
    <citation type="submission" date="2018-03" db="EMBL/GenBank/DDBJ databases">
        <title>Genomic Encyclopedia of Archaeal and Bacterial Type Strains, Phase II (KMG-II): from individual species to whole genera.</title>
        <authorList>
            <person name="Goeker M."/>
        </authorList>
    </citation>
    <scope>NUCLEOTIDE SEQUENCE [LARGE SCALE GENOMIC DNA]</scope>
    <source>
        <strain evidence="4 5">DSM 25027</strain>
    </source>
</reference>
<evidence type="ECO:0000256" key="1">
    <source>
        <dbReference type="SAM" id="Phobius"/>
    </source>
</evidence>
<organism evidence="4 5">
    <name type="scientific">Flagellimonas meridianipacifica</name>
    <dbReference type="NCBI Taxonomy" id="1080225"/>
    <lineage>
        <taxon>Bacteria</taxon>
        <taxon>Pseudomonadati</taxon>
        <taxon>Bacteroidota</taxon>
        <taxon>Flavobacteriia</taxon>
        <taxon>Flavobacteriales</taxon>
        <taxon>Flavobacteriaceae</taxon>
        <taxon>Flagellimonas</taxon>
    </lineage>
</organism>
<keyword evidence="1" id="KW-0812">Transmembrane</keyword>
<feature type="domain" description="DUF7088" evidence="3">
    <location>
        <begin position="34"/>
        <end position="140"/>
    </location>
</feature>
<comment type="caution">
    <text evidence="4">The sequence shown here is derived from an EMBL/GenBank/DDBJ whole genome shotgun (WGS) entry which is preliminary data.</text>
</comment>
<dbReference type="EMBL" id="PVYX01000002">
    <property type="protein sequence ID" value="PRX55242.1"/>
    <property type="molecule type" value="Genomic_DNA"/>
</dbReference>
<dbReference type="Pfam" id="PF09822">
    <property type="entry name" value="ABC_transp_aux"/>
    <property type="match status" value="1"/>
</dbReference>
<proteinExistence type="predicted"/>
<dbReference type="Proteomes" id="UP000237640">
    <property type="component" value="Unassembled WGS sequence"/>
</dbReference>
<accession>A0A2T0MCM4</accession>
<keyword evidence="1" id="KW-0472">Membrane</keyword>
<feature type="transmembrane region" description="Helical" evidence="1">
    <location>
        <begin position="528"/>
        <end position="548"/>
    </location>
</feature>
<evidence type="ECO:0000259" key="3">
    <source>
        <dbReference type="Pfam" id="PF23357"/>
    </source>
</evidence>
<evidence type="ECO:0000259" key="2">
    <source>
        <dbReference type="Pfam" id="PF09822"/>
    </source>
</evidence>
<protein>
    <submittedName>
        <fullName evidence="4">Gliding-associated putative ABC transporter substrate-binding component GldG</fullName>
    </submittedName>
</protein>